<keyword evidence="2" id="KW-1185">Reference proteome</keyword>
<gene>
    <name evidence="1" type="ORF">MGG_17973</name>
</gene>
<organism evidence="1 2">
    <name type="scientific">Pyricularia oryzae (strain 70-15 / ATCC MYA-4617 / FGSC 8958)</name>
    <name type="common">Rice blast fungus</name>
    <name type="synonym">Magnaporthe oryzae</name>
    <dbReference type="NCBI Taxonomy" id="242507"/>
    <lineage>
        <taxon>Eukaryota</taxon>
        <taxon>Fungi</taxon>
        <taxon>Dikarya</taxon>
        <taxon>Ascomycota</taxon>
        <taxon>Pezizomycotina</taxon>
        <taxon>Sordariomycetes</taxon>
        <taxon>Sordariomycetidae</taxon>
        <taxon>Magnaporthales</taxon>
        <taxon>Pyriculariaceae</taxon>
        <taxon>Pyricularia</taxon>
    </lineage>
</organism>
<dbReference type="InParanoid" id="G4NJ34"/>
<dbReference type="VEuPathDB" id="FungiDB:MGG_17973"/>
<proteinExistence type="predicted"/>
<sequence length="53" mass="6078">MDTSQYQAILHNPIYFLSQIHHLPRSPSIRESRSGMLRQSACSDLQQVALPVR</sequence>
<dbReference type="KEGG" id="mgr:MGG_17973"/>
<dbReference type="RefSeq" id="XP_003720993.1">
    <property type="nucleotide sequence ID" value="XM_003720945.1"/>
</dbReference>
<reference key="2">
    <citation type="submission" date="2011-05" db="EMBL/GenBank/DDBJ databases">
        <title>The Genome Sequence of Magnaporthe oryzae 70-15.</title>
        <authorList>
            <consortium name="The Broad Institute Genome Sequencing Platform"/>
            <person name="Ma L.-J."/>
            <person name="Dead R."/>
            <person name="Young S.K."/>
            <person name="Zeng Q."/>
            <person name="Gargeya S."/>
            <person name="Fitzgerald M."/>
            <person name="Haas B."/>
            <person name="Abouelleil A."/>
            <person name="Alvarado L."/>
            <person name="Arachchi H.M."/>
            <person name="Berlin A."/>
            <person name="Brown A."/>
            <person name="Chapman S.B."/>
            <person name="Chen Z."/>
            <person name="Dunbar C."/>
            <person name="Freedman E."/>
            <person name="Gearin G."/>
            <person name="Gellesch M."/>
            <person name="Goldberg J."/>
            <person name="Griggs A."/>
            <person name="Gujja S."/>
            <person name="Heiman D."/>
            <person name="Howarth C."/>
            <person name="Larson L."/>
            <person name="Lui A."/>
            <person name="MacDonald P.J.P."/>
            <person name="Mehta T."/>
            <person name="Montmayeur A."/>
            <person name="Murphy C."/>
            <person name="Neiman D."/>
            <person name="Pearson M."/>
            <person name="Priest M."/>
            <person name="Roberts A."/>
            <person name="Saif S."/>
            <person name="Shea T."/>
            <person name="Shenoy N."/>
            <person name="Sisk P."/>
            <person name="Stolte C."/>
            <person name="Sykes S."/>
            <person name="Yandava C."/>
            <person name="Wortman J."/>
            <person name="Nusbaum C."/>
            <person name="Birren B."/>
        </authorList>
    </citation>
    <scope>NUCLEOTIDE SEQUENCE</scope>
    <source>
        <strain>70-15</strain>
    </source>
</reference>
<dbReference type="EMBL" id="CM001237">
    <property type="protein sequence ID" value="EHA46250.1"/>
    <property type="molecule type" value="Genomic_DNA"/>
</dbReference>
<dbReference type="OrthoDB" id="10385435at2759"/>
<evidence type="ECO:0000313" key="2">
    <source>
        <dbReference type="Proteomes" id="UP000009058"/>
    </source>
</evidence>
<protein>
    <submittedName>
        <fullName evidence="1">Uncharacterized protein</fullName>
    </submittedName>
</protein>
<reference evidence="1 2" key="1">
    <citation type="journal article" date="2005" name="Nature">
        <title>The genome sequence of the rice blast fungus Magnaporthe grisea.</title>
        <authorList>
            <person name="Dean R.A."/>
            <person name="Talbot N.J."/>
            <person name="Ebbole D.J."/>
            <person name="Farman M.L."/>
            <person name="Mitchell T.K."/>
            <person name="Orbach M.J."/>
            <person name="Thon M."/>
            <person name="Kulkarni R."/>
            <person name="Xu J.R."/>
            <person name="Pan H."/>
            <person name="Read N.D."/>
            <person name="Lee Y.H."/>
            <person name="Carbone I."/>
            <person name="Brown D."/>
            <person name="Oh Y.Y."/>
            <person name="Donofrio N."/>
            <person name="Jeong J.S."/>
            <person name="Soanes D.M."/>
            <person name="Djonovic S."/>
            <person name="Kolomiets E."/>
            <person name="Rehmeyer C."/>
            <person name="Li W."/>
            <person name="Harding M."/>
            <person name="Kim S."/>
            <person name="Lebrun M.H."/>
            <person name="Bohnert H."/>
            <person name="Coughlan S."/>
            <person name="Butler J."/>
            <person name="Calvo S."/>
            <person name="Ma L.J."/>
            <person name="Nicol R."/>
            <person name="Purcell S."/>
            <person name="Nusbaum C."/>
            <person name="Galagan J.E."/>
            <person name="Birren B.W."/>
        </authorList>
    </citation>
    <scope>NUCLEOTIDE SEQUENCE [LARGE SCALE GENOMIC DNA]</scope>
    <source>
        <strain evidence="2">70-15 / ATCC MYA-4617 / FGSC 8958</strain>
    </source>
</reference>
<dbReference type="HOGENOM" id="CLU_3069197_0_0_1"/>
<evidence type="ECO:0000313" key="1">
    <source>
        <dbReference type="EMBL" id="EHA46250.1"/>
    </source>
</evidence>
<dbReference type="AlphaFoldDB" id="G4NJ34"/>
<accession>G4NJ34</accession>
<dbReference type="Proteomes" id="UP000009058">
    <property type="component" value="Chromosome 7"/>
</dbReference>
<dbReference type="GeneID" id="12984858"/>
<name>G4NJ34_PYRO7</name>